<evidence type="ECO:0000256" key="3">
    <source>
        <dbReference type="ARBA" id="ARBA00023002"/>
    </source>
</evidence>
<evidence type="ECO:0000256" key="6">
    <source>
        <dbReference type="SAM" id="Phobius"/>
    </source>
</evidence>
<dbReference type="AlphaFoldDB" id="A0A1F6MGE9"/>
<dbReference type="InterPro" id="IPR012336">
    <property type="entry name" value="Thioredoxin-like_fold"/>
</dbReference>
<name>A0A1F6MGE9_9BACT</name>
<comment type="similarity">
    <text evidence="1">Belongs to the thioredoxin family. DsbA subfamily.</text>
</comment>
<keyword evidence="6" id="KW-0472">Membrane</keyword>
<dbReference type="GO" id="GO:0016491">
    <property type="term" value="F:oxidoreductase activity"/>
    <property type="evidence" value="ECO:0007669"/>
    <property type="project" value="UniProtKB-KW"/>
</dbReference>
<keyword evidence="6" id="KW-0812">Transmembrane</keyword>
<evidence type="ECO:0000256" key="4">
    <source>
        <dbReference type="ARBA" id="ARBA00023157"/>
    </source>
</evidence>
<evidence type="ECO:0000256" key="5">
    <source>
        <dbReference type="ARBA" id="ARBA00023284"/>
    </source>
</evidence>
<dbReference type="STRING" id="1798683.A3C90_02905"/>
<dbReference type="InterPro" id="IPR036249">
    <property type="entry name" value="Thioredoxin-like_sf"/>
</dbReference>
<evidence type="ECO:0000256" key="1">
    <source>
        <dbReference type="ARBA" id="ARBA00005791"/>
    </source>
</evidence>
<dbReference type="SUPFAM" id="SSF52833">
    <property type="entry name" value="Thioredoxin-like"/>
    <property type="match status" value="1"/>
</dbReference>
<proteinExistence type="inferred from homology"/>
<dbReference type="EMBL" id="MFQE01000041">
    <property type="protein sequence ID" value="OGH70721.1"/>
    <property type="molecule type" value="Genomic_DNA"/>
</dbReference>
<evidence type="ECO:0000256" key="2">
    <source>
        <dbReference type="ARBA" id="ARBA00022729"/>
    </source>
</evidence>
<keyword evidence="6" id="KW-1133">Transmembrane helix</keyword>
<evidence type="ECO:0000313" key="8">
    <source>
        <dbReference type="EMBL" id="OGH70721.1"/>
    </source>
</evidence>
<keyword evidence="5" id="KW-0676">Redox-active center</keyword>
<dbReference type="PROSITE" id="PS51352">
    <property type="entry name" value="THIOREDOXIN_2"/>
    <property type="match status" value="1"/>
</dbReference>
<dbReference type="InterPro" id="IPR013766">
    <property type="entry name" value="Thioredoxin_domain"/>
</dbReference>
<keyword evidence="3" id="KW-0560">Oxidoreductase</keyword>
<feature type="transmembrane region" description="Helical" evidence="6">
    <location>
        <begin position="17"/>
        <end position="42"/>
    </location>
</feature>
<dbReference type="Gene3D" id="3.40.30.10">
    <property type="entry name" value="Glutaredoxin"/>
    <property type="match status" value="1"/>
</dbReference>
<feature type="domain" description="Thioredoxin" evidence="7">
    <location>
        <begin position="65"/>
        <end position="249"/>
    </location>
</feature>
<dbReference type="PANTHER" id="PTHR13887:SF14">
    <property type="entry name" value="DISULFIDE BOND FORMATION PROTEIN D"/>
    <property type="match status" value="1"/>
</dbReference>
<gene>
    <name evidence="8" type="ORF">A3C90_02905</name>
</gene>
<keyword evidence="2" id="KW-0732">Signal</keyword>
<comment type="caution">
    <text evidence="8">The sequence shown here is derived from an EMBL/GenBank/DDBJ whole genome shotgun (WGS) entry which is preliminary data.</text>
</comment>
<sequence>MPDVLPQKRWYRTPGGVIFLIVVSVILVFVIVFGGLIAYYTWQLKFGNAEELAQRFSQNMTVDASLAERPSPTIIEQDIQSFIRPYSPTFGNNDAPVTILMFIDFECPFCQAAYASFRDVMETYEPTARVVFKHFPVTAIHPLATQAGLAAQCANDQNKFWEYYNILFERKVFEKNSLGAYARELGLDMNLWNSCFESKKYLNQLNQDFQDGVALGARGTPTYIVNNRKVDGVISREEWDRILLEEMQE</sequence>
<accession>A0A1F6MGE9</accession>
<evidence type="ECO:0000259" key="7">
    <source>
        <dbReference type="PROSITE" id="PS51352"/>
    </source>
</evidence>
<dbReference type="Proteomes" id="UP000177457">
    <property type="component" value="Unassembled WGS sequence"/>
</dbReference>
<protein>
    <recommendedName>
        <fullName evidence="7">Thioredoxin domain-containing protein</fullName>
    </recommendedName>
</protein>
<organism evidence="8 9">
    <name type="scientific">Candidatus Magasanikbacteria bacterium RIFCSPHIGHO2_02_FULL_51_14</name>
    <dbReference type="NCBI Taxonomy" id="1798683"/>
    <lineage>
        <taxon>Bacteria</taxon>
        <taxon>Candidatus Magasanikiibacteriota</taxon>
    </lineage>
</organism>
<dbReference type="Pfam" id="PF13462">
    <property type="entry name" value="Thioredoxin_4"/>
    <property type="match status" value="1"/>
</dbReference>
<keyword evidence="4" id="KW-1015">Disulfide bond</keyword>
<reference evidence="8 9" key="1">
    <citation type="journal article" date="2016" name="Nat. Commun.">
        <title>Thousands of microbial genomes shed light on interconnected biogeochemical processes in an aquifer system.</title>
        <authorList>
            <person name="Anantharaman K."/>
            <person name="Brown C.T."/>
            <person name="Hug L.A."/>
            <person name="Sharon I."/>
            <person name="Castelle C.J."/>
            <person name="Probst A.J."/>
            <person name="Thomas B.C."/>
            <person name="Singh A."/>
            <person name="Wilkins M.J."/>
            <person name="Karaoz U."/>
            <person name="Brodie E.L."/>
            <person name="Williams K.H."/>
            <person name="Hubbard S.S."/>
            <person name="Banfield J.F."/>
        </authorList>
    </citation>
    <scope>NUCLEOTIDE SEQUENCE [LARGE SCALE GENOMIC DNA]</scope>
</reference>
<dbReference type="PANTHER" id="PTHR13887">
    <property type="entry name" value="GLUTATHIONE S-TRANSFERASE KAPPA"/>
    <property type="match status" value="1"/>
</dbReference>
<evidence type="ECO:0000313" key="9">
    <source>
        <dbReference type="Proteomes" id="UP000177457"/>
    </source>
</evidence>